<organism evidence="2 3">
    <name type="scientific">Prymnesium parvum</name>
    <name type="common">Toxic golden alga</name>
    <dbReference type="NCBI Taxonomy" id="97485"/>
    <lineage>
        <taxon>Eukaryota</taxon>
        <taxon>Haptista</taxon>
        <taxon>Haptophyta</taxon>
        <taxon>Prymnesiophyceae</taxon>
        <taxon>Prymnesiales</taxon>
        <taxon>Prymnesiaceae</taxon>
        <taxon>Prymnesium</taxon>
    </lineage>
</organism>
<feature type="region of interest" description="Disordered" evidence="1">
    <location>
        <begin position="14"/>
        <end position="58"/>
    </location>
</feature>
<keyword evidence="3" id="KW-1185">Reference proteome</keyword>
<name>A0AB34KA15_PRYPA</name>
<evidence type="ECO:0000313" key="3">
    <source>
        <dbReference type="Proteomes" id="UP001515480"/>
    </source>
</evidence>
<proteinExistence type="predicted"/>
<reference evidence="2 3" key="1">
    <citation type="journal article" date="2024" name="Science">
        <title>Giant polyketide synthase enzymes in the biosynthesis of giant marine polyether toxins.</title>
        <authorList>
            <person name="Fallon T.R."/>
            <person name="Shende V.V."/>
            <person name="Wierzbicki I.H."/>
            <person name="Pendleton A.L."/>
            <person name="Watervoot N.F."/>
            <person name="Auber R.P."/>
            <person name="Gonzalez D.J."/>
            <person name="Wisecaver J.H."/>
            <person name="Moore B.S."/>
        </authorList>
    </citation>
    <scope>NUCLEOTIDE SEQUENCE [LARGE SCALE GENOMIC DNA]</scope>
    <source>
        <strain evidence="2 3">12B1</strain>
    </source>
</reference>
<dbReference type="Proteomes" id="UP001515480">
    <property type="component" value="Unassembled WGS sequence"/>
</dbReference>
<sequence>MAATRPWWHEIVAGLSTERTPAARAGPPPLRPAHPAGPPDRPPAGRKRDPPRSPGGVITRKIVEWDPGSPAMEWVRRATFDGRAIAIRREQDKRARRTTQTLGITPLPTALPPTRASSAPRLLVVPRPPVAPTLPLVFPNGQTLTAHAPTRPTALPLGRPSSAPTTAEGPLVWRGPQAVPQPVTPGSGAAPTAPDPPHPPPLMPCAKQHSGEGSLAARAVARTFFRLPPPKPLPVWKWASFALVAELNFQPLTGFPPCLTKNEHDVRELPAP</sequence>
<protein>
    <submittedName>
        <fullName evidence="2">Uncharacterized protein</fullName>
    </submittedName>
</protein>
<feature type="region of interest" description="Disordered" evidence="1">
    <location>
        <begin position="147"/>
        <end position="199"/>
    </location>
</feature>
<evidence type="ECO:0000256" key="1">
    <source>
        <dbReference type="SAM" id="MobiDB-lite"/>
    </source>
</evidence>
<evidence type="ECO:0000313" key="2">
    <source>
        <dbReference type="EMBL" id="KAL1529826.1"/>
    </source>
</evidence>
<dbReference type="EMBL" id="JBGBPQ010000001">
    <property type="protein sequence ID" value="KAL1529826.1"/>
    <property type="molecule type" value="Genomic_DNA"/>
</dbReference>
<dbReference type="AlphaFoldDB" id="A0AB34KA15"/>
<feature type="compositionally biased region" description="Pro residues" evidence="1">
    <location>
        <begin position="26"/>
        <end position="42"/>
    </location>
</feature>
<accession>A0AB34KA15</accession>
<comment type="caution">
    <text evidence="2">The sequence shown here is derived from an EMBL/GenBank/DDBJ whole genome shotgun (WGS) entry which is preliminary data.</text>
</comment>
<gene>
    <name evidence="2" type="ORF">AB1Y20_000758</name>
</gene>